<organism evidence="2 3">
    <name type="scientific">Candidatus Desulfovibrio kirbyi</name>
    <dbReference type="NCBI Taxonomy" id="2696086"/>
    <lineage>
        <taxon>Bacteria</taxon>
        <taxon>Pseudomonadati</taxon>
        <taxon>Thermodesulfobacteriota</taxon>
        <taxon>Desulfovibrionia</taxon>
        <taxon>Desulfovibrionales</taxon>
        <taxon>Desulfovibrionaceae</taxon>
        <taxon>Desulfovibrio</taxon>
    </lineage>
</organism>
<keyword evidence="1" id="KW-0472">Membrane</keyword>
<dbReference type="EMBL" id="BLLL01000014">
    <property type="protein sequence ID" value="GFH63387.1"/>
    <property type="molecule type" value="Genomic_DNA"/>
</dbReference>
<reference evidence="2 3" key="1">
    <citation type="journal article" date="2020" name="ISME J.">
        <title>Parallel Reductive Genome Evolution in Desulfovibrio Ectosymbionts Independently Acquired by Trichonympha Protists in the Termite Gut.</title>
        <authorList>
            <person name="Takeuchi M."/>
            <person name="Kuwahara H."/>
            <person name="Murakami T."/>
            <person name="Takahashi K."/>
            <person name="Kajitani R."/>
            <person name="Toyoda A."/>
            <person name="Itoh T."/>
            <person name="Ohkuma M."/>
            <person name="Hongoh Y."/>
        </authorList>
    </citation>
    <scope>NUCLEOTIDE SEQUENCE [LARGE SCALE GENOMIC DNA]</scope>
    <source>
        <strain evidence="2">ZnDsv-02</strain>
    </source>
</reference>
<evidence type="ECO:0000313" key="2">
    <source>
        <dbReference type="EMBL" id="GFH63387.1"/>
    </source>
</evidence>
<feature type="transmembrane region" description="Helical" evidence="1">
    <location>
        <begin position="233"/>
        <end position="253"/>
    </location>
</feature>
<evidence type="ECO:0000313" key="3">
    <source>
        <dbReference type="Proteomes" id="UP000505077"/>
    </source>
</evidence>
<accession>A0A6L2R7C7</accession>
<name>A0A6L2R7C7_9BACT</name>
<protein>
    <submittedName>
        <fullName evidence="2">Uncharacterized protein</fullName>
    </submittedName>
</protein>
<dbReference type="Proteomes" id="UP000505077">
    <property type="component" value="Unassembled WGS sequence"/>
</dbReference>
<proteinExistence type="predicted"/>
<dbReference type="AlphaFoldDB" id="A0A6L2R7C7"/>
<feature type="transmembrane region" description="Helical" evidence="1">
    <location>
        <begin position="66"/>
        <end position="87"/>
    </location>
</feature>
<keyword evidence="1" id="KW-0812">Transmembrane</keyword>
<evidence type="ECO:0000256" key="1">
    <source>
        <dbReference type="SAM" id="Phobius"/>
    </source>
</evidence>
<feature type="transmembrane region" description="Helical" evidence="1">
    <location>
        <begin position="259"/>
        <end position="279"/>
    </location>
</feature>
<feature type="transmembrane region" description="Helical" evidence="1">
    <location>
        <begin position="175"/>
        <end position="195"/>
    </location>
</feature>
<feature type="transmembrane region" description="Helical" evidence="1">
    <location>
        <begin position="29"/>
        <end position="46"/>
    </location>
</feature>
<keyword evidence="1" id="KW-1133">Transmembrane helix</keyword>
<sequence>MLIHYFQPLTDIFDYVHHVWERPVTQRRVALIILWLYLAALGGIELNRMGVLPPWLAVVTPLGHFYAIHLAFTFILVLEVMALILTISSSIGRSVGKQFEILALILLRNAFKELGALPEPVTVAGNLDPILHIIVSGAGALFIFACLCVYNRIFRSQGFIHAPDLRMRYVMTKKLLALFLFVIFLGLVSRDVYLFFTCGGGQDFFEIIYTVLIFADIALVLIAQRYMPTFHAVFRNSGFVIGTLLMRLSFSAAVPWDTVVSSVAALYILALTWVTNHFMSHARDWDKGGTP</sequence>
<feature type="transmembrane region" description="Helical" evidence="1">
    <location>
        <begin position="207"/>
        <end position="226"/>
    </location>
</feature>
<feature type="transmembrane region" description="Helical" evidence="1">
    <location>
        <begin position="130"/>
        <end position="154"/>
    </location>
</feature>
<gene>
    <name evidence="2" type="ORF">ZNDK_1158</name>
</gene>
<comment type="caution">
    <text evidence="2">The sequence shown here is derived from an EMBL/GenBank/DDBJ whole genome shotgun (WGS) entry which is preliminary data.</text>
</comment>